<dbReference type="InterPro" id="IPR050378">
    <property type="entry name" value="Metallo-dep_Hydrolases_sf"/>
</dbReference>
<dbReference type="Pfam" id="PF07969">
    <property type="entry name" value="Amidohydro_3"/>
    <property type="match status" value="2"/>
</dbReference>
<dbReference type="Proteomes" id="UP001196980">
    <property type="component" value="Unassembled WGS sequence"/>
</dbReference>
<feature type="domain" description="Amidohydrolase 3" evidence="1">
    <location>
        <begin position="346"/>
        <end position="506"/>
    </location>
</feature>
<dbReference type="InterPro" id="IPR013108">
    <property type="entry name" value="Amidohydro_3"/>
</dbReference>
<organism evidence="2 3">
    <name type="scientific">Candidatus Magnetobacterium casense</name>
    <dbReference type="NCBI Taxonomy" id="1455061"/>
    <lineage>
        <taxon>Bacteria</taxon>
        <taxon>Pseudomonadati</taxon>
        <taxon>Nitrospirota</taxon>
        <taxon>Thermodesulfovibrionia</taxon>
        <taxon>Thermodesulfovibrionales</taxon>
        <taxon>Candidatus Magnetobacteriaceae</taxon>
        <taxon>Candidatus Magnetobacterium</taxon>
    </lineage>
</organism>
<comment type="caution">
    <text evidence="2">The sequence shown here is derived from an EMBL/GenBank/DDBJ whole genome shotgun (WGS) entry which is preliminary data.</text>
</comment>
<protein>
    <submittedName>
        <fullName evidence="2">D-aminoacylase</fullName>
    </submittedName>
</protein>
<dbReference type="PANTHER" id="PTHR11647">
    <property type="entry name" value="HYDRANTOINASE/DIHYDROPYRIMIDINASE FAMILY MEMBER"/>
    <property type="match status" value="1"/>
</dbReference>
<dbReference type="RefSeq" id="WP_218251476.1">
    <property type="nucleotide sequence ID" value="NZ_JABXWD010000052.1"/>
</dbReference>
<dbReference type="Gene3D" id="2.30.40.10">
    <property type="entry name" value="Urease, subunit C, domain 1"/>
    <property type="match status" value="1"/>
</dbReference>
<feature type="domain" description="Amidohydrolase 3" evidence="1">
    <location>
        <begin position="44"/>
        <end position="204"/>
    </location>
</feature>
<sequence>MIDVLIKNALVYDGSGGAPFVADIGITGDRIVFVGDFVGVDADRVIDARGLVASPGFIDVHGHSEFSLFAYPNADSKLLQGVTTEINGNCGFSAAPISGPAIDHLEREFITYSIKDRWHCFRDFYASLQRLNPAINFATLTGHGNLRASVLGYEDVPATRTDIEMMSLLLRDAVSEGAIGLSSGLIYSPGVYSDNDEIVDIINAAAINDLLYATHMRSEGDFLIESVQDTIEVARRTGIKIHLSHLKTAGSRNWYKIDELVCVIEEARASGIRLTCDRYPYTASQTSLDTVMPSWVYEGGDELELRRLSDGEQLSRIREELRERIENVPYWDSVMVSTVRSEKNKPMEGHRIGEIARSRGVEPFSLVTSLLIEERLAVDAIFFSMSEDNLRRILSLDVCMVGSDSSIRGYAGCVGKPHPRGFGAFPRYISRYVLSEGLMSLRDAIRKITALPAQTFGLHNRGIIREGAYADVVVFDRDSIMDCADFETPYCQPKGIEYVLVNGTVAVEVGTIREENRYLLKKAW</sequence>
<dbReference type="SUPFAM" id="SSF51338">
    <property type="entry name" value="Composite domain of metallo-dependent hydrolases"/>
    <property type="match status" value="1"/>
</dbReference>
<gene>
    <name evidence="2" type="ORF">HWQ67_04615</name>
</gene>
<proteinExistence type="predicted"/>
<evidence type="ECO:0000313" key="3">
    <source>
        <dbReference type="Proteomes" id="UP001196980"/>
    </source>
</evidence>
<dbReference type="InterPro" id="IPR023100">
    <property type="entry name" value="D-aminoacylase_insert_dom_sf"/>
</dbReference>
<dbReference type="InterPro" id="IPR032466">
    <property type="entry name" value="Metal_Hydrolase"/>
</dbReference>
<dbReference type="InterPro" id="IPR011059">
    <property type="entry name" value="Metal-dep_hydrolase_composite"/>
</dbReference>
<dbReference type="PANTHER" id="PTHR11647:SF1">
    <property type="entry name" value="COLLAPSIN RESPONSE MEDIATOR PROTEIN"/>
    <property type="match status" value="1"/>
</dbReference>
<dbReference type="Gene3D" id="3.30.1490.130">
    <property type="entry name" value="D-aminoacylase. Domain 3"/>
    <property type="match status" value="1"/>
</dbReference>
<dbReference type="CDD" id="cd01297">
    <property type="entry name" value="D-aminoacylase"/>
    <property type="match status" value="1"/>
</dbReference>
<accession>A0ABS6RW55</accession>
<evidence type="ECO:0000313" key="2">
    <source>
        <dbReference type="EMBL" id="MBV6340859.1"/>
    </source>
</evidence>
<evidence type="ECO:0000259" key="1">
    <source>
        <dbReference type="Pfam" id="PF07969"/>
    </source>
</evidence>
<name>A0ABS6RW55_9BACT</name>
<dbReference type="SUPFAM" id="SSF51556">
    <property type="entry name" value="Metallo-dependent hydrolases"/>
    <property type="match status" value="1"/>
</dbReference>
<dbReference type="Gene3D" id="3.20.20.140">
    <property type="entry name" value="Metal-dependent hydrolases"/>
    <property type="match status" value="1"/>
</dbReference>
<keyword evidence="3" id="KW-1185">Reference proteome</keyword>
<reference evidence="2 3" key="1">
    <citation type="journal article" date="2020" name="J Geophys Res Biogeosci">
        <title>Magnetotaxis as an Adaptation to Enable Bacterial Shuttling of Microbial Sulfur and Sulfur Cycling Across Aquatic Oxic#Anoxic Interfaces.</title>
        <authorList>
            <person name="Li J."/>
            <person name="Liu P."/>
            <person name="Wang J."/>
            <person name="Roberts A.P."/>
            <person name="Pan Y."/>
        </authorList>
    </citation>
    <scope>NUCLEOTIDE SEQUENCE [LARGE SCALE GENOMIC DNA]</scope>
    <source>
        <strain evidence="2 3">MYR-1_YQ</strain>
    </source>
</reference>
<dbReference type="EMBL" id="JABXWD010000052">
    <property type="protein sequence ID" value="MBV6340859.1"/>
    <property type="molecule type" value="Genomic_DNA"/>
</dbReference>